<evidence type="ECO:0000313" key="2">
    <source>
        <dbReference type="EMBL" id="OAX31927.1"/>
    </source>
</evidence>
<protein>
    <submittedName>
        <fullName evidence="2">Uncharacterized protein</fullName>
    </submittedName>
</protein>
<dbReference type="EMBL" id="KV449183">
    <property type="protein sequence ID" value="OAX31927.1"/>
    <property type="molecule type" value="Genomic_DNA"/>
</dbReference>
<sequence>MKSISLAAIIMSVAAMVAADTKIIGHACSNTNHVGCQTISGHNNGLPFAYTCGPKNKITSYLDCTCSSCCQVQGTNAVCLNK</sequence>
<evidence type="ECO:0000256" key="1">
    <source>
        <dbReference type="SAM" id="SignalP"/>
    </source>
</evidence>
<gene>
    <name evidence="2" type="ORF">K503DRAFT_727501</name>
</gene>
<dbReference type="AlphaFoldDB" id="A0A1B7MH52"/>
<keyword evidence="1" id="KW-0732">Signal</keyword>
<keyword evidence="3" id="KW-1185">Reference proteome</keyword>
<accession>A0A1B7MH52</accession>
<dbReference type="InParanoid" id="A0A1B7MH52"/>
<evidence type="ECO:0000313" key="3">
    <source>
        <dbReference type="Proteomes" id="UP000092154"/>
    </source>
</evidence>
<dbReference type="Proteomes" id="UP000092154">
    <property type="component" value="Unassembled WGS sequence"/>
</dbReference>
<proteinExistence type="predicted"/>
<name>A0A1B7MH52_9AGAM</name>
<organism evidence="2 3">
    <name type="scientific">Rhizopogon vinicolor AM-OR11-026</name>
    <dbReference type="NCBI Taxonomy" id="1314800"/>
    <lineage>
        <taxon>Eukaryota</taxon>
        <taxon>Fungi</taxon>
        <taxon>Dikarya</taxon>
        <taxon>Basidiomycota</taxon>
        <taxon>Agaricomycotina</taxon>
        <taxon>Agaricomycetes</taxon>
        <taxon>Agaricomycetidae</taxon>
        <taxon>Boletales</taxon>
        <taxon>Suillineae</taxon>
        <taxon>Rhizopogonaceae</taxon>
        <taxon>Rhizopogon</taxon>
    </lineage>
</organism>
<feature type="chain" id="PRO_5008597351" evidence="1">
    <location>
        <begin position="20"/>
        <end position="82"/>
    </location>
</feature>
<reference evidence="2 3" key="1">
    <citation type="submission" date="2016-06" db="EMBL/GenBank/DDBJ databases">
        <title>Comparative genomics of the ectomycorrhizal sister species Rhizopogon vinicolor and Rhizopogon vesiculosus (Basidiomycota: Boletales) reveals a divergence of the mating type B locus.</title>
        <authorList>
            <consortium name="DOE Joint Genome Institute"/>
            <person name="Mujic A.B."/>
            <person name="Kuo A."/>
            <person name="Tritt A."/>
            <person name="Lipzen A."/>
            <person name="Chen C."/>
            <person name="Johnson J."/>
            <person name="Sharma A."/>
            <person name="Barry K."/>
            <person name="Grigoriev I.V."/>
            <person name="Spatafora J.W."/>
        </authorList>
    </citation>
    <scope>NUCLEOTIDE SEQUENCE [LARGE SCALE GENOMIC DNA]</scope>
    <source>
        <strain evidence="2 3">AM-OR11-026</strain>
    </source>
</reference>
<feature type="signal peptide" evidence="1">
    <location>
        <begin position="1"/>
        <end position="19"/>
    </location>
</feature>
<dbReference type="OrthoDB" id="2608977at2759"/>